<name>A0A0C4DSY8_MAGP6</name>
<evidence type="ECO:0000256" key="1">
    <source>
        <dbReference type="SAM" id="MobiDB-lite"/>
    </source>
</evidence>
<reference evidence="2" key="3">
    <citation type="submission" date="2011-03" db="EMBL/GenBank/DDBJ databases">
        <title>Annotation of Magnaporthe poae ATCC 64411.</title>
        <authorList>
            <person name="Ma L.-J."/>
            <person name="Dead R."/>
            <person name="Young S.K."/>
            <person name="Zeng Q."/>
            <person name="Gargeya S."/>
            <person name="Fitzgerald M."/>
            <person name="Haas B."/>
            <person name="Abouelleil A."/>
            <person name="Alvarado L."/>
            <person name="Arachchi H.M."/>
            <person name="Berlin A."/>
            <person name="Brown A."/>
            <person name="Chapman S.B."/>
            <person name="Chen Z."/>
            <person name="Dunbar C."/>
            <person name="Freedman E."/>
            <person name="Gearin G."/>
            <person name="Gellesch M."/>
            <person name="Goldberg J."/>
            <person name="Griggs A."/>
            <person name="Gujja S."/>
            <person name="Heiman D."/>
            <person name="Howarth C."/>
            <person name="Larson L."/>
            <person name="Lui A."/>
            <person name="MacDonald P.J.P."/>
            <person name="Mehta T."/>
            <person name="Montmayeur A."/>
            <person name="Murphy C."/>
            <person name="Neiman D."/>
            <person name="Pearson M."/>
            <person name="Priest M."/>
            <person name="Roberts A."/>
            <person name="Saif S."/>
            <person name="Shea T."/>
            <person name="Shenoy N."/>
            <person name="Sisk P."/>
            <person name="Stolte C."/>
            <person name="Sykes S."/>
            <person name="Yandava C."/>
            <person name="Wortman J."/>
            <person name="Nusbaum C."/>
            <person name="Birren B."/>
        </authorList>
    </citation>
    <scope>NUCLEOTIDE SEQUENCE</scope>
    <source>
        <strain evidence="2">ATCC 64411</strain>
    </source>
</reference>
<proteinExistence type="predicted"/>
<feature type="compositionally biased region" description="Gly residues" evidence="1">
    <location>
        <begin position="54"/>
        <end position="63"/>
    </location>
</feature>
<dbReference type="EnsemblFungi" id="MAPG_03035T0">
    <property type="protein sequence ID" value="MAPG_03035T0"/>
    <property type="gene ID" value="MAPG_03035"/>
</dbReference>
<dbReference type="VEuPathDB" id="FungiDB:MAPG_03035"/>
<dbReference type="EMBL" id="GL876967">
    <property type="protein sequence ID" value="KLU83986.1"/>
    <property type="molecule type" value="Genomic_DNA"/>
</dbReference>
<reference evidence="4" key="2">
    <citation type="submission" date="2010-05" db="EMBL/GenBank/DDBJ databases">
        <title>The genome sequence of Magnaporthe poae strain ATCC 64411.</title>
        <authorList>
            <person name="Ma L.-J."/>
            <person name="Dead R."/>
            <person name="Young S."/>
            <person name="Zeng Q."/>
            <person name="Koehrsen M."/>
            <person name="Alvarado L."/>
            <person name="Berlin A."/>
            <person name="Chapman S.B."/>
            <person name="Chen Z."/>
            <person name="Freedman E."/>
            <person name="Gellesch M."/>
            <person name="Goldberg J."/>
            <person name="Griggs A."/>
            <person name="Gujja S."/>
            <person name="Heilman E.R."/>
            <person name="Heiman D."/>
            <person name="Hepburn T."/>
            <person name="Howarth C."/>
            <person name="Jen D."/>
            <person name="Larson L."/>
            <person name="Mehta T."/>
            <person name="Neiman D."/>
            <person name="Pearson M."/>
            <person name="Roberts A."/>
            <person name="Saif S."/>
            <person name="Shea T."/>
            <person name="Shenoy N."/>
            <person name="Sisk P."/>
            <person name="Stolte C."/>
            <person name="Sykes S."/>
            <person name="Walk T."/>
            <person name="White J."/>
            <person name="Yandava C."/>
            <person name="Haas B."/>
            <person name="Nusbaum C."/>
            <person name="Birren B."/>
        </authorList>
    </citation>
    <scope>NUCLEOTIDE SEQUENCE [LARGE SCALE GENOMIC DNA]</scope>
    <source>
        <strain evidence="4">ATCC 64411 / 73-15</strain>
    </source>
</reference>
<reference evidence="2" key="1">
    <citation type="submission" date="2010-05" db="EMBL/GenBank/DDBJ databases">
        <title>The Genome Sequence of Magnaporthe poae strain ATCC 64411.</title>
        <authorList>
            <consortium name="The Broad Institute Genome Sequencing Platform"/>
            <consortium name="Broad Institute Genome Sequencing Center for Infectious Disease"/>
            <person name="Ma L.-J."/>
            <person name="Dead R."/>
            <person name="Young S."/>
            <person name="Zeng Q."/>
            <person name="Koehrsen M."/>
            <person name="Alvarado L."/>
            <person name="Berlin A."/>
            <person name="Chapman S.B."/>
            <person name="Chen Z."/>
            <person name="Freedman E."/>
            <person name="Gellesch M."/>
            <person name="Goldberg J."/>
            <person name="Griggs A."/>
            <person name="Gujja S."/>
            <person name="Heilman E.R."/>
            <person name="Heiman D."/>
            <person name="Hepburn T."/>
            <person name="Howarth C."/>
            <person name="Jen D."/>
            <person name="Larson L."/>
            <person name="Mehta T."/>
            <person name="Neiman D."/>
            <person name="Pearson M."/>
            <person name="Roberts A."/>
            <person name="Saif S."/>
            <person name="Shea T."/>
            <person name="Shenoy N."/>
            <person name="Sisk P."/>
            <person name="Stolte C."/>
            <person name="Sykes S."/>
            <person name="Walk T."/>
            <person name="White J."/>
            <person name="Yandava C."/>
            <person name="Haas B."/>
            <person name="Nusbaum C."/>
            <person name="Birren B."/>
        </authorList>
    </citation>
    <scope>NUCLEOTIDE SEQUENCE</scope>
    <source>
        <strain evidence="2">ATCC 64411</strain>
    </source>
</reference>
<reference evidence="3" key="5">
    <citation type="submission" date="2015-06" db="UniProtKB">
        <authorList>
            <consortium name="EnsemblFungi"/>
        </authorList>
    </citation>
    <scope>IDENTIFICATION</scope>
    <source>
        <strain evidence="3">ATCC 64411</strain>
    </source>
</reference>
<reference evidence="3" key="4">
    <citation type="journal article" date="2015" name="G3 (Bethesda)">
        <title>Genome sequences of three phytopathogenic species of the Magnaporthaceae family of fungi.</title>
        <authorList>
            <person name="Okagaki L.H."/>
            <person name="Nunes C.C."/>
            <person name="Sailsbery J."/>
            <person name="Clay B."/>
            <person name="Brown D."/>
            <person name="John T."/>
            <person name="Oh Y."/>
            <person name="Young N."/>
            <person name="Fitzgerald M."/>
            <person name="Haas B.J."/>
            <person name="Zeng Q."/>
            <person name="Young S."/>
            <person name="Adiconis X."/>
            <person name="Fan L."/>
            <person name="Levin J.Z."/>
            <person name="Mitchell T.K."/>
            <person name="Okubara P.A."/>
            <person name="Farman M.L."/>
            <person name="Kohn L.M."/>
            <person name="Birren B."/>
            <person name="Ma L.-J."/>
            <person name="Dean R.A."/>
        </authorList>
    </citation>
    <scope>NUCLEOTIDE SEQUENCE</scope>
    <source>
        <strain evidence="3">ATCC 64411 / 73-15</strain>
    </source>
</reference>
<keyword evidence="4" id="KW-1185">Reference proteome</keyword>
<evidence type="ECO:0000313" key="2">
    <source>
        <dbReference type="EMBL" id="KLU83986.1"/>
    </source>
</evidence>
<organism evidence="3 4">
    <name type="scientific">Magnaporthiopsis poae (strain ATCC 64411 / 73-15)</name>
    <name type="common">Kentucky bluegrass fungus</name>
    <name type="synonym">Magnaporthe poae</name>
    <dbReference type="NCBI Taxonomy" id="644358"/>
    <lineage>
        <taxon>Eukaryota</taxon>
        <taxon>Fungi</taxon>
        <taxon>Dikarya</taxon>
        <taxon>Ascomycota</taxon>
        <taxon>Pezizomycotina</taxon>
        <taxon>Sordariomycetes</taxon>
        <taxon>Sordariomycetidae</taxon>
        <taxon>Magnaporthales</taxon>
        <taxon>Magnaporthaceae</taxon>
        <taxon>Magnaporthiopsis</taxon>
    </lineage>
</organism>
<protein>
    <submittedName>
        <fullName evidence="2 3">Uncharacterized protein</fullName>
    </submittedName>
</protein>
<dbReference type="Proteomes" id="UP000011715">
    <property type="component" value="Unassembled WGS sequence"/>
</dbReference>
<evidence type="ECO:0000313" key="4">
    <source>
        <dbReference type="Proteomes" id="UP000011715"/>
    </source>
</evidence>
<gene>
    <name evidence="2" type="ORF">MAPG_03035</name>
</gene>
<feature type="region of interest" description="Disordered" evidence="1">
    <location>
        <begin position="22"/>
        <end position="63"/>
    </location>
</feature>
<dbReference type="AlphaFoldDB" id="A0A0C4DSY8"/>
<sequence>MKNTIDSIDAPKWWQEIGEGIKKPKWMGGDDDNHASSSRAGSGGGDGPDLRRWFGGGDGRIRL</sequence>
<evidence type="ECO:0000313" key="3">
    <source>
        <dbReference type="EnsemblFungi" id="MAPG_03035T0"/>
    </source>
</evidence>
<accession>A0A0C4DSY8</accession>
<dbReference type="EMBL" id="ADBL01000739">
    <property type="status" value="NOT_ANNOTATED_CDS"/>
    <property type="molecule type" value="Genomic_DNA"/>
</dbReference>